<comment type="caution">
    <text evidence="7">The sequence shown here is derived from an EMBL/GenBank/DDBJ whole genome shotgun (WGS) entry which is preliminary data.</text>
</comment>
<dbReference type="Gene3D" id="3.40.366.10">
    <property type="entry name" value="Malonyl-Coenzyme A Acyl Carrier Protein, domain 2"/>
    <property type="match status" value="1"/>
</dbReference>
<evidence type="ECO:0000256" key="1">
    <source>
        <dbReference type="ARBA" id="ARBA00013258"/>
    </source>
</evidence>
<evidence type="ECO:0000256" key="2">
    <source>
        <dbReference type="ARBA" id="ARBA00022679"/>
    </source>
</evidence>
<gene>
    <name evidence="7" type="ORF">H9894_07540</name>
</gene>
<dbReference type="EC" id="2.3.1.39" evidence="1"/>
<dbReference type="SMART" id="SM00827">
    <property type="entry name" value="PKS_AT"/>
    <property type="match status" value="1"/>
</dbReference>
<dbReference type="InterPro" id="IPR001227">
    <property type="entry name" value="Ac_transferase_dom_sf"/>
</dbReference>
<proteinExistence type="predicted"/>
<keyword evidence="2" id="KW-0808">Transferase</keyword>
<dbReference type="Gene3D" id="1.10.1200.10">
    <property type="entry name" value="ACP-like"/>
    <property type="match status" value="1"/>
</dbReference>
<feature type="domain" description="Malonyl-CoA:ACP transacylase (MAT)" evidence="6">
    <location>
        <begin position="81"/>
        <end position="374"/>
    </location>
</feature>
<reference evidence="7" key="2">
    <citation type="submission" date="2021-04" db="EMBL/GenBank/DDBJ databases">
        <authorList>
            <person name="Gilroy R."/>
        </authorList>
    </citation>
    <scope>NUCLEOTIDE SEQUENCE</scope>
    <source>
        <strain evidence="7">ChiHecec2B26-446</strain>
    </source>
</reference>
<feature type="compositionally biased region" description="Low complexity" evidence="5">
    <location>
        <begin position="424"/>
        <end position="434"/>
    </location>
</feature>
<evidence type="ECO:0000259" key="6">
    <source>
        <dbReference type="SMART" id="SM00827"/>
    </source>
</evidence>
<dbReference type="SUPFAM" id="SSF47336">
    <property type="entry name" value="ACP-like"/>
    <property type="match status" value="1"/>
</dbReference>
<organism evidence="7 8">
    <name type="scientific">Candidatus Desulfovibrio intestinipullorum</name>
    <dbReference type="NCBI Taxonomy" id="2838536"/>
    <lineage>
        <taxon>Bacteria</taxon>
        <taxon>Pseudomonadati</taxon>
        <taxon>Thermodesulfobacteriota</taxon>
        <taxon>Desulfovibrionia</taxon>
        <taxon>Desulfovibrionales</taxon>
        <taxon>Desulfovibrionaceae</taxon>
        <taxon>Desulfovibrio</taxon>
    </lineage>
</organism>
<keyword evidence="3 7" id="KW-0012">Acyltransferase</keyword>
<dbReference type="Pfam" id="PF00698">
    <property type="entry name" value="Acyl_transf_1"/>
    <property type="match status" value="1"/>
</dbReference>
<feature type="region of interest" description="Disordered" evidence="5">
    <location>
        <begin position="410"/>
        <end position="446"/>
    </location>
</feature>
<accession>A0A9D1TQ40</accession>
<comment type="catalytic activity">
    <reaction evidence="4">
        <text>holo-[ACP] + malonyl-CoA = malonyl-[ACP] + CoA</text>
        <dbReference type="Rhea" id="RHEA:41792"/>
        <dbReference type="Rhea" id="RHEA-COMP:9623"/>
        <dbReference type="Rhea" id="RHEA-COMP:9685"/>
        <dbReference type="ChEBI" id="CHEBI:57287"/>
        <dbReference type="ChEBI" id="CHEBI:57384"/>
        <dbReference type="ChEBI" id="CHEBI:64479"/>
        <dbReference type="ChEBI" id="CHEBI:78449"/>
        <dbReference type="EC" id="2.3.1.39"/>
    </reaction>
</comment>
<evidence type="ECO:0000256" key="3">
    <source>
        <dbReference type="ARBA" id="ARBA00023315"/>
    </source>
</evidence>
<reference evidence="7" key="1">
    <citation type="journal article" date="2021" name="PeerJ">
        <title>Extensive microbial diversity within the chicken gut microbiome revealed by metagenomics and culture.</title>
        <authorList>
            <person name="Gilroy R."/>
            <person name="Ravi A."/>
            <person name="Getino M."/>
            <person name="Pursley I."/>
            <person name="Horton D.L."/>
            <person name="Alikhan N.F."/>
            <person name="Baker D."/>
            <person name="Gharbi K."/>
            <person name="Hall N."/>
            <person name="Watson M."/>
            <person name="Adriaenssens E.M."/>
            <person name="Foster-Nyarko E."/>
            <person name="Jarju S."/>
            <person name="Secka A."/>
            <person name="Antonio M."/>
            <person name="Oren A."/>
            <person name="Chaudhuri R.R."/>
            <person name="La Ragione R."/>
            <person name="Hildebrand F."/>
            <person name="Pallen M.J."/>
        </authorList>
    </citation>
    <scope>NUCLEOTIDE SEQUENCE</scope>
    <source>
        <strain evidence="7">ChiHecec2B26-446</strain>
    </source>
</reference>
<dbReference type="InterPro" id="IPR016035">
    <property type="entry name" value="Acyl_Trfase/lysoPLipase"/>
</dbReference>
<dbReference type="Proteomes" id="UP000886752">
    <property type="component" value="Unassembled WGS sequence"/>
</dbReference>
<dbReference type="PANTHER" id="PTHR42681">
    <property type="entry name" value="MALONYL-COA-ACYL CARRIER PROTEIN TRANSACYLASE, MITOCHONDRIAL"/>
    <property type="match status" value="1"/>
</dbReference>
<dbReference type="SUPFAM" id="SSF55048">
    <property type="entry name" value="Probable ACP-binding domain of malonyl-CoA ACP transacylase"/>
    <property type="match status" value="1"/>
</dbReference>
<dbReference type="InterPro" id="IPR050858">
    <property type="entry name" value="Mal-CoA-ACP_Trans/PKS_FabD"/>
</dbReference>
<evidence type="ECO:0000256" key="4">
    <source>
        <dbReference type="ARBA" id="ARBA00048462"/>
    </source>
</evidence>
<dbReference type="GO" id="GO:0006633">
    <property type="term" value="P:fatty acid biosynthetic process"/>
    <property type="evidence" value="ECO:0007669"/>
    <property type="project" value="TreeGrafter"/>
</dbReference>
<name>A0A9D1TQ40_9BACT</name>
<evidence type="ECO:0000313" key="7">
    <source>
        <dbReference type="EMBL" id="HIW01024.1"/>
    </source>
</evidence>
<sequence length="1135" mass="125331">MEKNVCAAAQERVALTAALDGVWYESLVQGGQRWRLGSVTPGYVQMLPMTPNPDRQALDELAGRGIWLEPVHGDVPRLAVMCCGQGSVWPGMGRELYDHFPEARAAMDRLAACTNWDVLALMDETDVETIGLTRWQQPYLFLVEYAQWCLYLSRGLRPDFVCGHSLGELIALCLAGVYSPQVCWYILETRSRHMADIEAKSRRETGMMAVYAGMDVVRELQELWPDLYVSNYNTHEQSILSGPRDVLVEARRYLRKKRIAAVILNITLAFHHPSMRVLRELDYRRLMSLEMRQASLPMLSCVTTEEYPSRQSDICSSIMDLDENSVRWVECVQRLWNRDRIRHFLEMGPSDTLCSMVERIELSALCLASAARGHEREQIRQTLARLHALGHLDLGRIVQVAGLRTAEWNRSPAAGGQEEEQREGQQGSQEQAAETPQSGEGAQSAPGLPVLRELLARASGRPVEELHASMDLRFDLALRSSFFPGLIEEAQQKLGREVAFEDLLKVSTIGDLEQLFSGKKPVQDERKVHEPMGRPVHRPFLASCRQTDQDREQENGDKVRPLAETACNPCERVFPPSPDHVVLLAGSNDSLLAQLVQTVASWGCRFVLGSDLPKTEALLRQMGAESWPLGTDILTDRADRTDLAGHLAALPRKPGLLLVQGACGQQSGLPDSLLSALKDSADGSAQDGSGPRVVFLEQEGDDSAACETGLASALAALCARAEEQGCPALGILMNAWQEEDPSVWQCDVQPSPQPGDLLARELLEGARGLVFWRTVTDDRQAGVALREQVLLDDADRSPLVFPDRHPFLPRTTPMTCLNVHYAPEIVPALKSLPAGEDGLIPVPLALHLETQRQAAILASPGLVATGLADIRLQSLGGVRTGIVRECRLAADLRPWMRHDGIMSRMCRVNTQMRGINALGRRSPHYEDLLESTVILAGTMAPIPRLWTEEAADRGQDQAGATAPDLAAWYDRQGIGKDFRMLEQVSLEEGHSLRAVLTEQAFLALDGIWTYNQTLCPQTEACFQGRKAGCLPAVEAVLQAVWLAHSYDPPAAPCARLPSLIGFIRFGTAPVQGPVSLQLRRCWDRDNVVRYDAQVVNANGDALVTVTHLEFNTLDVAARDTHVPQEPHAETGSTSQ</sequence>
<dbReference type="SUPFAM" id="SSF52151">
    <property type="entry name" value="FabD/lysophospholipase-like"/>
    <property type="match status" value="1"/>
</dbReference>
<dbReference type="GO" id="GO:0005829">
    <property type="term" value="C:cytosol"/>
    <property type="evidence" value="ECO:0007669"/>
    <property type="project" value="TreeGrafter"/>
</dbReference>
<dbReference type="InterPro" id="IPR016036">
    <property type="entry name" value="Malonyl_transacylase_ACP-bd"/>
</dbReference>
<dbReference type="AlphaFoldDB" id="A0A9D1TQ40"/>
<protein>
    <recommendedName>
        <fullName evidence="1">[acyl-carrier-protein] S-malonyltransferase</fullName>
        <ecNumber evidence="1">2.3.1.39</ecNumber>
    </recommendedName>
</protein>
<dbReference type="Gene3D" id="3.30.70.250">
    <property type="entry name" value="Malonyl-CoA ACP transacylase, ACP-binding"/>
    <property type="match status" value="1"/>
</dbReference>
<evidence type="ECO:0000256" key="5">
    <source>
        <dbReference type="SAM" id="MobiDB-lite"/>
    </source>
</evidence>
<dbReference type="InterPro" id="IPR036736">
    <property type="entry name" value="ACP-like_sf"/>
</dbReference>
<dbReference type="PANTHER" id="PTHR42681:SF1">
    <property type="entry name" value="MALONYL-COA-ACYL CARRIER PROTEIN TRANSACYLASE, MITOCHONDRIAL"/>
    <property type="match status" value="1"/>
</dbReference>
<dbReference type="EMBL" id="DXHV01000070">
    <property type="protein sequence ID" value="HIW01024.1"/>
    <property type="molecule type" value="Genomic_DNA"/>
</dbReference>
<dbReference type="GO" id="GO:0004314">
    <property type="term" value="F:[acyl-carrier-protein] S-malonyltransferase activity"/>
    <property type="evidence" value="ECO:0007669"/>
    <property type="project" value="UniProtKB-EC"/>
</dbReference>
<dbReference type="InterPro" id="IPR014043">
    <property type="entry name" value="Acyl_transferase_dom"/>
</dbReference>
<evidence type="ECO:0000313" key="8">
    <source>
        <dbReference type="Proteomes" id="UP000886752"/>
    </source>
</evidence>